<organism evidence="1">
    <name type="scientific">Fusarium oxysporum f. sp. melonis 26406</name>
    <dbReference type="NCBI Taxonomy" id="1089452"/>
    <lineage>
        <taxon>Eukaryota</taxon>
        <taxon>Fungi</taxon>
        <taxon>Dikarya</taxon>
        <taxon>Ascomycota</taxon>
        <taxon>Pezizomycotina</taxon>
        <taxon>Sordariomycetes</taxon>
        <taxon>Hypocreomycetidae</taxon>
        <taxon>Hypocreales</taxon>
        <taxon>Nectriaceae</taxon>
        <taxon>Fusarium</taxon>
        <taxon>Fusarium oxysporum species complex</taxon>
    </lineage>
</organism>
<dbReference type="HOGENOM" id="CLU_3335632_0_0_1"/>
<sequence>MMAIHMMRMSSLYIKNKSYEDVLLMNHKTHEGCSSSLA</sequence>
<protein>
    <submittedName>
        <fullName evidence="1">Uncharacterized protein</fullName>
    </submittedName>
</protein>
<proteinExistence type="predicted"/>
<gene>
    <name evidence="1" type="ORF">FOMG_19944</name>
</gene>
<evidence type="ECO:0000313" key="1">
    <source>
        <dbReference type="EMBL" id="EXK23277.1"/>
    </source>
</evidence>
<name>W9Z3R7_FUSOX</name>
<dbReference type="AlphaFoldDB" id="W9Z3R7"/>
<dbReference type="VEuPathDB" id="FungiDB:FOMG_19944"/>
<reference evidence="1" key="2">
    <citation type="submission" date="2014-02" db="EMBL/GenBank/DDBJ databases">
        <title>Annotation of the Genome Sequence of Fusarium oxysporum f. sp. melonis 26406.</title>
        <authorList>
            <consortium name="The Broad Institute Genomics Platform"/>
            <person name="Ma L.-J."/>
            <person name="Corby-Kistler H."/>
            <person name="Broz K."/>
            <person name="Gale L.R."/>
            <person name="Jonkers W."/>
            <person name="O'Donnell K."/>
            <person name="Ploetz R."/>
            <person name="Steinberg C."/>
            <person name="Schwartz D.C."/>
            <person name="VanEtten H."/>
            <person name="Zhou S."/>
            <person name="Young S.K."/>
            <person name="Zeng Q."/>
            <person name="Gargeya S."/>
            <person name="Fitzgerald M."/>
            <person name="Abouelleil A."/>
            <person name="Alvarado L."/>
            <person name="Chapman S.B."/>
            <person name="Gainer-Dewar J."/>
            <person name="Goldberg J."/>
            <person name="Griggs A."/>
            <person name="Gujja S."/>
            <person name="Hansen M."/>
            <person name="Howarth C."/>
            <person name="Imamovic A."/>
            <person name="Ireland A."/>
            <person name="Larimer J."/>
            <person name="McCowan C."/>
            <person name="Murphy C."/>
            <person name="Pearson M."/>
            <person name="Poon T.W."/>
            <person name="Priest M."/>
            <person name="Roberts A."/>
            <person name="Saif S."/>
            <person name="Shea T."/>
            <person name="Sykes S."/>
            <person name="Wortman J."/>
            <person name="Nusbaum C."/>
            <person name="Birren B."/>
        </authorList>
    </citation>
    <scope>NUCLEOTIDE SEQUENCE</scope>
    <source>
        <strain evidence="1">26406</strain>
    </source>
</reference>
<reference evidence="1" key="1">
    <citation type="submission" date="2012-04" db="EMBL/GenBank/DDBJ databases">
        <title>The Genome Sequence of Fusarium oxysporum melonis.</title>
        <authorList>
            <consortium name="The Broad Institute Genome Sequencing Platform"/>
            <person name="Ma L.-J."/>
            <person name="Gale L.R."/>
            <person name="Schwartz D.C."/>
            <person name="Zhou S."/>
            <person name="Corby-Kistler H."/>
            <person name="Young S.K."/>
            <person name="Zeng Q."/>
            <person name="Gargeya S."/>
            <person name="Fitzgerald M."/>
            <person name="Haas B."/>
            <person name="Abouelleil A."/>
            <person name="Alvarado L."/>
            <person name="Arachchi H.M."/>
            <person name="Berlin A."/>
            <person name="Brown A."/>
            <person name="Chapman S.B."/>
            <person name="Chen Z."/>
            <person name="Dunbar C."/>
            <person name="Freedman E."/>
            <person name="Gearin G."/>
            <person name="Goldberg J."/>
            <person name="Griggs A."/>
            <person name="Gujja S."/>
            <person name="Heiman D."/>
            <person name="Howarth C."/>
            <person name="Larson L."/>
            <person name="Lui A."/>
            <person name="MacDonald P.J.P."/>
            <person name="Montmayeur A."/>
            <person name="Murphy C."/>
            <person name="Neiman D."/>
            <person name="Pearson M."/>
            <person name="Priest M."/>
            <person name="Roberts A."/>
            <person name="Saif S."/>
            <person name="Shea T."/>
            <person name="Shenoy N."/>
            <person name="Sisk P."/>
            <person name="Stolte C."/>
            <person name="Sykes S."/>
            <person name="Wortman J."/>
            <person name="Nusbaum C."/>
            <person name="Birren B."/>
        </authorList>
    </citation>
    <scope>NUCLEOTIDE SEQUENCE</scope>
    <source>
        <strain evidence="1">26406</strain>
    </source>
</reference>
<dbReference type="Proteomes" id="UP000030703">
    <property type="component" value="Unassembled WGS sequence"/>
</dbReference>
<dbReference type="EMBL" id="KI981114">
    <property type="protein sequence ID" value="EXK23277.1"/>
    <property type="molecule type" value="Genomic_DNA"/>
</dbReference>
<accession>W9Z3R7</accession>